<evidence type="ECO:0000256" key="11">
    <source>
        <dbReference type="ARBA" id="ARBA00071625"/>
    </source>
</evidence>
<keyword evidence="3 13" id="KW-0479">Metal-binding</keyword>
<dbReference type="PROSITE" id="PS51747">
    <property type="entry name" value="CYT_DCMP_DEAMINASES_2"/>
    <property type="match status" value="1"/>
</dbReference>
<gene>
    <name evidence="15" type="primary">HaOG202752</name>
    <name evidence="15" type="ORF">B5X24_HaOG202752</name>
</gene>
<evidence type="ECO:0000256" key="5">
    <source>
        <dbReference type="ARBA" id="ARBA00022801"/>
    </source>
</evidence>
<reference evidence="15 16" key="1">
    <citation type="journal article" date="2017" name="BMC Biol.">
        <title>Genomic innovations, transcriptional plasticity and gene loss underlying the evolution and divergence of two highly polyphagous and invasive Helicoverpa pest species.</title>
        <authorList>
            <person name="Pearce S.L."/>
            <person name="Clarke D.F."/>
            <person name="East P.D."/>
            <person name="Elfekih S."/>
            <person name="Gordon K.H."/>
            <person name="Jermiin L.S."/>
            <person name="McGaughran A."/>
            <person name="Oakeshott J.G."/>
            <person name="Papanikolaou A."/>
            <person name="Perera O.P."/>
            <person name="Rane R.V."/>
            <person name="Richards S."/>
            <person name="Tay W.T."/>
            <person name="Walsh T.K."/>
            <person name="Anderson A."/>
            <person name="Anderson C.J."/>
            <person name="Asgari S."/>
            <person name="Board P.G."/>
            <person name="Bretschneider A."/>
            <person name="Campbell P.M."/>
            <person name="Chertemps T."/>
            <person name="Christeller J.T."/>
            <person name="Coppin C.W."/>
            <person name="Downes S.J."/>
            <person name="Duan G."/>
            <person name="Farnsworth C.A."/>
            <person name="Good R.T."/>
            <person name="Han L.B."/>
            <person name="Han Y.C."/>
            <person name="Hatje K."/>
            <person name="Horne I."/>
            <person name="Huang Y.P."/>
            <person name="Hughes D.S."/>
            <person name="Jacquin-Joly E."/>
            <person name="James W."/>
            <person name="Jhangiani S."/>
            <person name="Kollmar M."/>
            <person name="Kuwar S.S."/>
            <person name="Li S."/>
            <person name="Liu N.Y."/>
            <person name="Maibeche M.T."/>
            <person name="Miller J.R."/>
            <person name="Montagne N."/>
            <person name="Perry T."/>
            <person name="Qu J."/>
            <person name="Song S.V."/>
            <person name="Sutton G.G."/>
            <person name="Vogel H."/>
            <person name="Walenz B.P."/>
            <person name="Xu W."/>
            <person name="Zhang H.J."/>
            <person name="Zou Z."/>
            <person name="Batterham P."/>
            <person name="Edwards O.R."/>
            <person name="Feyereisen R."/>
            <person name="Gibbs R.A."/>
            <person name="Heckel D.G."/>
            <person name="McGrath A."/>
            <person name="Robin C."/>
            <person name="Scherer S.E."/>
            <person name="Worley K.C."/>
            <person name="Wu Y.D."/>
        </authorList>
    </citation>
    <scope>NUCLEOTIDE SEQUENCE [LARGE SCALE GENOMIC DNA]</scope>
    <source>
        <strain evidence="15">Harm_GR_Male_#8</strain>
        <tissue evidence="15">Whole organism</tissue>
    </source>
</reference>
<evidence type="ECO:0000256" key="1">
    <source>
        <dbReference type="ARBA" id="ARBA00001947"/>
    </source>
</evidence>
<feature type="domain" description="CMP/dCMP-type deaminase" evidence="14">
    <location>
        <begin position="23"/>
        <end position="154"/>
    </location>
</feature>
<evidence type="ECO:0000313" key="16">
    <source>
        <dbReference type="Proteomes" id="UP000249218"/>
    </source>
</evidence>
<dbReference type="GO" id="GO:0004132">
    <property type="term" value="F:dCMP deaminase activity"/>
    <property type="evidence" value="ECO:0007669"/>
    <property type="project" value="UniProtKB-EC"/>
</dbReference>
<dbReference type="InterPro" id="IPR016473">
    <property type="entry name" value="dCMP_deaminase"/>
</dbReference>
<feature type="binding site" evidence="13">
    <location>
        <position position="115"/>
    </location>
    <ligand>
        <name>Zn(2+)</name>
        <dbReference type="ChEBI" id="CHEBI:29105"/>
        <note>catalytic</note>
    </ligand>
</feature>
<evidence type="ECO:0000259" key="14">
    <source>
        <dbReference type="PROSITE" id="PS51747"/>
    </source>
</evidence>
<dbReference type="Pfam" id="PF00383">
    <property type="entry name" value="dCMP_cyt_deam_1"/>
    <property type="match status" value="1"/>
</dbReference>
<proteinExistence type="inferred from homology"/>
<keyword evidence="4" id="KW-0545">Nucleotide biosynthesis</keyword>
<dbReference type="SUPFAM" id="SSF53927">
    <property type="entry name" value="Cytidine deaminase-like"/>
    <property type="match status" value="1"/>
</dbReference>
<keyword evidence="5" id="KW-0378">Hydrolase</keyword>
<evidence type="ECO:0000256" key="8">
    <source>
        <dbReference type="ARBA" id="ARBA00038938"/>
    </source>
</evidence>
<evidence type="ECO:0000256" key="2">
    <source>
        <dbReference type="ARBA" id="ARBA00006576"/>
    </source>
</evidence>
<evidence type="ECO:0000256" key="6">
    <source>
        <dbReference type="ARBA" id="ARBA00022833"/>
    </source>
</evidence>
<evidence type="ECO:0000256" key="10">
    <source>
        <dbReference type="ARBA" id="ARBA00052978"/>
    </source>
</evidence>
<dbReference type="EMBL" id="KZ149916">
    <property type="protein sequence ID" value="PZC77945.1"/>
    <property type="molecule type" value="Genomic_DNA"/>
</dbReference>
<dbReference type="CDD" id="cd01286">
    <property type="entry name" value="deoxycytidylate_deaminase"/>
    <property type="match status" value="1"/>
</dbReference>
<dbReference type="PROSITE" id="PS00903">
    <property type="entry name" value="CYT_DCMP_DEAMINASES_1"/>
    <property type="match status" value="1"/>
</dbReference>
<feature type="binding site" evidence="13">
    <location>
        <position position="112"/>
    </location>
    <ligand>
        <name>Zn(2+)</name>
        <dbReference type="ChEBI" id="CHEBI:29105"/>
        <note>catalytic</note>
    </ligand>
</feature>
<dbReference type="Proteomes" id="UP000249218">
    <property type="component" value="Unassembled WGS sequence"/>
</dbReference>
<dbReference type="GO" id="GO:0009165">
    <property type="term" value="P:nucleotide biosynthetic process"/>
    <property type="evidence" value="ECO:0007669"/>
    <property type="project" value="UniProtKB-KW"/>
</dbReference>
<dbReference type="PANTHER" id="PTHR11086:SF18">
    <property type="entry name" value="DEOXYCYTIDYLATE DEAMINASE"/>
    <property type="match status" value="1"/>
</dbReference>
<dbReference type="GO" id="GO:0008270">
    <property type="term" value="F:zinc ion binding"/>
    <property type="evidence" value="ECO:0007669"/>
    <property type="project" value="InterPro"/>
</dbReference>
<dbReference type="PIRSF" id="PIRSF006019">
    <property type="entry name" value="dCMP_deaminase"/>
    <property type="match status" value="1"/>
</dbReference>
<evidence type="ECO:0000313" key="15">
    <source>
        <dbReference type="EMBL" id="PZC77945.1"/>
    </source>
</evidence>
<dbReference type="Gene3D" id="3.40.140.10">
    <property type="entry name" value="Cytidine Deaminase, domain 2"/>
    <property type="match status" value="1"/>
</dbReference>
<evidence type="ECO:0000256" key="9">
    <source>
        <dbReference type="ARBA" id="ARBA00041763"/>
    </source>
</evidence>
<organism evidence="15 16">
    <name type="scientific">Helicoverpa armigera</name>
    <name type="common">Cotton bollworm</name>
    <name type="synonym">Heliothis armigera</name>
    <dbReference type="NCBI Taxonomy" id="29058"/>
    <lineage>
        <taxon>Eukaryota</taxon>
        <taxon>Metazoa</taxon>
        <taxon>Ecdysozoa</taxon>
        <taxon>Arthropoda</taxon>
        <taxon>Hexapoda</taxon>
        <taxon>Insecta</taxon>
        <taxon>Pterygota</taxon>
        <taxon>Neoptera</taxon>
        <taxon>Endopterygota</taxon>
        <taxon>Lepidoptera</taxon>
        <taxon>Glossata</taxon>
        <taxon>Ditrysia</taxon>
        <taxon>Noctuoidea</taxon>
        <taxon>Noctuidae</taxon>
        <taxon>Heliothinae</taxon>
        <taxon>Helicoverpa</taxon>
    </lineage>
</organism>
<protein>
    <recommendedName>
        <fullName evidence="11">Probable deoxycytidylate deaminase</fullName>
        <ecNumber evidence="8">3.5.4.12</ecNumber>
    </recommendedName>
    <alternativeName>
        <fullName evidence="9">dCMP deaminase</fullName>
    </alternativeName>
</protein>
<evidence type="ECO:0000256" key="4">
    <source>
        <dbReference type="ARBA" id="ARBA00022727"/>
    </source>
</evidence>
<dbReference type="OrthoDB" id="6710946at2759"/>
<feature type="active site" description="Proton donor" evidence="12">
    <location>
        <position position="88"/>
    </location>
</feature>
<dbReference type="FunFam" id="3.40.140.10:FF:000021">
    <property type="entry name" value="Deoxycytidylate deaminase"/>
    <property type="match status" value="1"/>
</dbReference>
<dbReference type="GO" id="GO:0006220">
    <property type="term" value="P:pyrimidine nucleotide metabolic process"/>
    <property type="evidence" value="ECO:0007669"/>
    <property type="project" value="InterPro"/>
</dbReference>
<evidence type="ECO:0000256" key="13">
    <source>
        <dbReference type="PIRSR" id="PIRSR006019-2"/>
    </source>
</evidence>
<comment type="catalytic activity">
    <reaction evidence="10">
        <text>dCMP + H2O + H(+) = dUMP + NH4(+)</text>
        <dbReference type="Rhea" id="RHEA:22924"/>
        <dbReference type="ChEBI" id="CHEBI:15377"/>
        <dbReference type="ChEBI" id="CHEBI:15378"/>
        <dbReference type="ChEBI" id="CHEBI:28938"/>
        <dbReference type="ChEBI" id="CHEBI:57566"/>
        <dbReference type="ChEBI" id="CHEBI:246422"/>
        <dbReference type="EC" id="3.5.4.12"/>
    </reaction>
</comment>
<dbReference type="InterPro" id="IPR035105">
    <property type="entry name" value="Deoxycytidylate_deaminase_dom"/>
</dbReference>
<dbReference type="InterPro" id="IPR016192">
    <property type="entry name" value="APOBEC/CMP_deaminase_Zn-bd"/>
</dbReference>
<keyword evidence="16" id="KW-1185">Reference proteome</keyword>
<dbReference type="EC" id="3.5.4.12" evidence="8"/>
<dbReference type="PANTHER" id="PTHR11086">
    <property type="entry name" value="DEOXYCYTIDYLATE DEAMINASE-RELATED"/>
    <property type="match status" value="1"/>
</dbReference>
<name>A0A2W1BWC3_HELAM</name>
<dbReference type="GO" id="GO:0005737">
    <property type="term" value="C:cytoplasm"/>
    <property type="evidence" value="ECO:0007669"/>
    <property type="project" value="TreeGrafter"/>
</dbReference>
<dbReference type="InterPro" id="IPR002125">
    <property type="entry name" value="CMP_dCMP_dom"/>
</dbReference>
<accession>A0A2W1BWC3</accession>
<evidence type="ECO:0000256" key="7">
    <source>
        <dbReference type="ARBA" id="ARBA00037036"/>
    </source>
</evidence>
<sequence length="168" mass="19319">MDITEATANLSLNETRRREDVISWQDYFMAVACLAAQRSKDPDTQVGACIVNKDNRIISIGYNGLPNGYPDDEFTWAKKDKLYVCHAEMNAIVNKNCTDVKGCHIYVNLFPCNECAKIIIQSGISKVYYLSDEKNDKPKYQVAEKMFEVANIKFEKYVPTRRRIEIIF</sequence>
<comment type="similarity">
    <text evidence="2">Belongs to the cytidine and deoxycytidylate deaminase family.</text>
</comment>
<dbReference type="AlphaFoldDB" id="A0A2W1BWC3"/>
<comment type="function">
    <text evidence="7">Supplies the nucleotide substrate for thymidylate synthetase.</text>
</comment>
<evidence type="ECO:0000256" key="12">
    <source>
        <dbReference type="PIRSR" id="PIRSR006019-1"/>
    </source>
</evidence>
<comment type="cofactor">
    <cofactor evidence="1 13">
        <name>Zn(2+)</name>
        <dbReference type="ChEBI" id="CHEBI:29105"/>
    </cofactor>
</comment>
<dbReference type="InterPro" id="IPR016193">
    <property type="entry name" value="Cytidine_deaminase-like"/>
</dbReference>
<keyword evidence="6 13" id="KW-0862">Zinc</keyword>
<evidence type="ECO:0000256" key="3">
    <source>
        <dbReference type="ARBA" id="ARBA00022723"/>
    </source>
</evidence>
<feature type="binding site" evidence="13">
    <location>
        <position position="86"/>
    </location>
    <ligand>
        <name>Zn(2+)</name>
        <dbReference type="ChEBI" id="CHEBI:29105"/>
        <note>catalytic</note>
    </ligand>
</feature>
<dbReference type="InterPro" id="IPR015517">
    <property type="entry name" value="dCMP_deaminase-rel"/>
</dbReference>